<protein>
    <submittedName>
        <fullName evidence="2">Uncharacterized protein</fullName>
    </submittedName>
</protein>
<reference evidence="2 3" key="1">
    <citation type="journal article" date="2019" name="Microbiol. Resour. Announc.">
        <title>Draft Genome Sequence of Comamonas testosteroni TA441, a Bacterium That Has a Cryptic Phenol Degradation Gene Cluster.</title>
        <authorList>
            <person name="Arai H."/>
            <person name="Ishii M."/>
        </authorList>
    </citation>
    <scope>NUCLEOTIDE SEQUENCE [LARGE SCALE GENOMIC DNA]</scope>
    <source>
        <strain evidence="2 3">TA441</strain>
    </source>
</reference>
<accession>A0A5A7MJ97</accession>
<evidence type="ECO:0000313" key="2">
    <source>
        <dbReference type="EMBL" id="GEQ77793.1"/>
    </source>
</evidence>
<evidence type="ECO:0000313" key="3">
    <source>
        <dbReference type="Proteomes" id="UP000323105"/>
    </source>
</evidence>
<proteinExistence type="predicted"/>
<feature type="region of interest" description="Disordered" evidence="1">
    <location>
        <begin position="64"/>
        <end position="91"/>
    </location>
</feature>
<gene>
    <name evidence="2" type="ORF">CTTA_4798</name>
</gene>
<sequence length="91" mass="9560">MQLTQTVQRRTLEKVAQHKAHLTALTAVAPLDAAKESSALPHIAQSVQTIHPRVQEIQRVTAATPATGSCRDPAVAQTASSAGTASQRQPA</sequence>
<name>A0A5A7MJ97_COMTE</name>
<organism evidence="2 3">
    <name type="scientific">Comamonas testosteroni</name>
    <name type="common">Pseudomonas testosteroni</name>
    <dbReference type="NCBI Taxonomy" id="285"/>
    <lineage>
        <taxon>Bacteria</taxon>
        <taxon>Pseudomonadati</taxon>
        <taxon>Pseudomonadota</taxon>
        <taxon>Betaproteobacteria</taxon>
        <taxon>Burkholderiales</taxon>
        <taxon>Comamonadaceae</taxon>
        <taxon>Comamonas</taxon>
    </lineage>
</organism>
<evidence type="ECO:0000256" key="1">
    <source>
        <dbReference type="SAM" id="MobiDB-lite"/>
    </source>
</evidence>
<dbReference type="Proteomes" id="UP000323105">
    <property type="component" value="Unassembled WGS sequence"/>
</dbReference>
<feature type="compositionally biased region" description="Low complexity" evidence="1">
    <location>
        <begin position="74"/>
        <end position="91"/>
    </location>
</feature>
<comment type="caution">
    <text evidence="2">The sequence shown here is derived from an EMBL/GenBank/DDBJ whole genome shotgun (WGS) entry which is preliminary data.</text>
</comment>
<dbReference type="AlphaFoldDB" id="A0A5A7MJ97"/>
<dbReference type="RefSeq" id="WP_238707817.1">
    <property type="nucleotide sequence ID" value="NZ_BKBW01000018.1"/>
</dbReference>
<dbReference type="EMBL" id="BKBW01000018">
    <property type="protein sequence ID" value="GEQ77793.1"/>
    <property type="molecule type" value="Genomic_DNA"/>
</dbReference>